<accession>A0A671UB87</accession>
<dbReference type="Gene3D" id="3.30.70.270">
    <property type="match status" value="1"/>
</dbReference>
<reference evidence="2" key="2">
    <citation type="submission" date="2025-08" db="UniProtKB">
        <authorList>
            <consortium name="Ensembl"/>
        </authorList>
    </citation>
    <scope>IDENTIFICATION</scope>
</reference>
<reference evidence="2" key="1">
    <citation type="submission" date="2021-04" db="EMBL/GenBank/DDBJ databases">
        <authorList>
            <consortium name="Wellcome Sanger Institute Data Sharing"/>
        </authorList>
    </citation>
    <scope>NUCLEOTIDE SEQUENCE [LARGE SCALE GENOMIC DNA]</scope>
</reference>
<dbReference type="PANTHER" id="PTHR37984:SF7">
    <property type="entry name" value="INTEGRASE CATALYTIC DOMAIN-CONTAINING PROTEIN"/>
    <property type="match status" value="1"/>
</dbReference>
<dbReference type="Ensembl" id="ENSSAUT00010012316.1">
    <property type="protein sequence ID" value="ENSSAUP00010011571.1"/>
    <property type="gene ID" value="ENSSAUG00010005570.1"/>
</dbReference>
<dbReference type="Proteomes" id="UP000472265">
    <property type="component" value="Chromosome 3"/>
</dbReference>
<organism evidence="2 3">
    <name type="scientific">Sparus aurata</name>
    <name type="common">Gilthead sea bream</name>
    <dbReference type="NCBI Taxonomy" id="8175"/>
    <lineage>
        <taxon>Eukaryota</taxon>
        <taxon>Metazoa</taxon>
        <taxon>Chordata</taxon>
        <taxon>Craniata</taxon>
        <taxon>Vertebrata</taxon>
        <taxon>Euteleostomi</taxon>
        <taxon>Actinopterygii</taxon>
        <taxon>Neopterygii</taxon>
        <taxon>Teleostei</taxon>
        <taxon>Neoteleostei</taxon>
        <taxon>Acanthomorphata</taxon>
        <taxon>Eupercaria</taxon>
        <taxon>Spariformes</taxon>
        <taxon>Sparidae</taxon>
        <taxon>Sparus</taxon>
    </lineage>
</organism>
<evidence type="ECO:0000313" key="3">
    <source>
        <dbReference type="Proteomes" id="UP000472265"/>
    </source>
</evidence>
<dbReference type="SUPFAM" id="SSF56672">
    <property type="entry name" value="DNA/RNA polymerases"/>
    <property type="match status" value="1"/>
</dbReference>
<dbReference type="AlphaFoldDB" id="A0A671UB87"/>
<dbReference type="InterPro" id="IPR043128">
    <property type="entry name" value="Rev_trsase/Diguanyl_cyclase"/>
</dbReference>
<dbReference type="InParanoid" id="A0A671UB87"/>
<dbReference type="GeneTree" id="ENSGT01140000282569"/>
<dbReference type="PANTHER" id="PTHR37984">
    <property type="entry name" value="PROTEIN CBG26694"/>
    <property type="match status" value="1"/>
</dbReference>
<protein>
    <recommendedName>
        <fullName evidence="1">Reverse transcriptase/retrotransposon-derived protein RNase H-like domain-containing protein</fullName>
    </recommendedName>
</protein>
<evidence type="ECO:0000259" key="1">
    <source>
        <dbReference type="Pfam" id="PF17919"/>
    </source>
</evidence>
<dbReference type="OMA" id="YIPKFAD"/>
<name>A0A671UB87_SPAAU</name>
<dbReference type="Pfam" id="PF17919">
    <property type="entry name" value="RT_RNaseH_2"/>
    <property type="match status" value="1"/>
</dbReference>
<evidence type="ECO:0000313" key="2">
    <source>
        <dbReference type="Ensembl" id="ENSSAUP00010011571.1"/>
    </source>
</evidence>
<dbReference type="FunFam" id="3.30.70.270:FF:000023">
    <property type="entry name" value="Pol"/>
    <property type="match status" value="1"/>
</dbReference>
<dbReference type="InterPro" id="IPR041577">
    <property type="entry name" value="RT_RNaseH_2"/>
</dbReference>
<dbReference type="InterPro" id="IPR050951">
    <property type="entry name" value="Retrovirus_Pol_polyprotein"/>
</dbReference>
<sequence length="196" mass="22240">MVFSSEKCAIKQKSISFFGNLYTENGIKPDFAKIRDIQKMPTPQNTDELHRFMGMLTYLAAYIPKFADKAHILRGLLKNEALWLWEADHQKCFEELKSAIAEDACLKYYDASTPLTLEVDTSQKGIGLALVQNNRPSAFGSKSLTKDGYRIRYFYCGLLPLRLREYSPQLGTQSHTCKLVAFLRQSPFSSSIGSFT</sequence>
<dbReference type="InterPro" id="IPR043502">
    <property type="entry name" value="DNA/RNA_pol_sf"/>
</dbReference>
<reference evidence="2" key="3">
    <citation type="submission" date="2025-09" db="UniProtKB">
        <authorList>
            <consortium name="Ensembl"/>
        </authorList>
    </citation>
    <scope>IDENTIFICATION</scope>
</reference>
<keyword evidence="3" id="KW-1185">Reference proteome</keyword>
<feature type="domain" description="Reverse transcriptase/retrotransposon-derived protein RNase H-like" evidence="1">
    <location>
        <begin position="85"/>
        <end position="146"/>
    </location>
</feature>
<proteinExistence type="predicted"/>